<reference evidence="1" key="1">
    <citation type="submission" date="2022-10" db="EMBL/GenBank/DDBJ databases">
        <authorList>
            <person name="Turner M.S."/>
            <person name="Huang W."/>
        </authorList>
    </citation>
    <scope>NUCLEOTIDE SEQUENCE</scope>
    <source>
        <strain evidence="1">3</strain>
    </source>
</reference>
<dbReference type="RefSeq" id="WP_201248846.1">
    <property type="nucleotide sequence ID" value="NZ_CP117409.1"/>
</dbReference>
<protein>
    <submittedName>
        <fullName evidence="1">Uncharacterized protein</fullName>
    </submittedName>
</protein>
<dbReference type="Proteomes" id="UP001152614">
    <property type="component" value="Unassembled WGS sequence"/>
</dbReference>
<evidence type="ECO:0000313" key="2">
    <source>
        <dbReference type="Proteomes" id="UP001152614"/>
    </source>
</evidence>
<dbReference type="AlphaFoldDB" id="A0A9X4S554"/>
<comment type="caution">
    <text evidence="1">The sequence shown here is derived from an EMBL/GenBank/DDBJ whole genome shotgun (WGS) entry which is preliminary data.</text>
</comment>
<dbReference type="EMBL" id="JAOWLY010000013">
    <property type="protein sequence ID" value="MDG4984755.1"/>
    <property type="molecule type" value="Genomic_DNA"/>
</dbReference>
<gene>
    <name evidence="1" type="ORF">OGZ51_11425</name>
</gene>
<sequence>MLNYIDILRVMAESKNSEFEFQLYSENTERGLSKTELAPLHGYVAKGSVQAKLKEDHKASFPIQELMKSEWETIAYFSKDGEVICQRESYGSPMIALKPELFKQGAYSKMVEESFKSFRTGREILVPEMSEATASSIVKEFNEWKQKEKSE</sequence>
<name>A0A9X4S554_9LACT</name>
<organism evidence="1 2">
    <name type="scientific">Lactococcus lactis</name>
    <dbReference type="NCBI Taxonomy" id="1358"/>
    <lineage>
        <taxon>Bacteria</taxon>
        <taxon>Bacillati</taxon>
        <taxon>Bacillota</taxon>
        <taxon>Bacilli</taxon>
        <taxon>Lactobacillales</taxon>
        <taxon>Streptococcaceae</taxon>
        <taxon>Lactococcus</taxon>
    </lineage>
</organism>
<reference evidence="1" key="2">
    <citation type="journal article" date="2023" name="Food Microbiol.">
        <title>Evaluation of the fermentation potential of lactic acid bacteria isolated from herbs, fruits and vegetables as starter cultures in nut-based milk alternatives.</title>
        <authorList>
            <person name="Huang W."/>
            <person name="Dong A."/>
            <person name="Pham H.T."/>
            <person name="Zhou C."/>
            <person name="Huo Z."/>
            <person name="Watjen A.P."/>
            <person name="Prakash S."/>
            <person name="Bang-Berthelsen C.H."/>
            <person name="Turner M.S."/>
        </authorList>
    </citation>
    <scope>NUCLEOTIDE SEQUENCE</scope>
    <source>
        <strain evidence="1">3</strain>
    </source>
</reference>
<evidence type="ECO:0000313" key="1">
    <source>
        <dbReference type="EMBL" id="MDG4984755.1"/>
    </source>
</evidence>
<accession>A0A9X4S554</accession>
<proteinExistence type="predicted"/>